<dbReference type="GO" id="GO:0016787">
    <property type="term" value="F:hydrolase activity"/>
    <property type="evidence" value="ECO:0007669"/>
    <property type="project" value="UniProtKB-UniRule"/>
</dbReference>
<evidence type="ECO:0000256" key="8">
    <source>
        <dbReference type="SAM" id="Phobius"/>
    </source>
</evidence>
<dbReference type="GO" id="GO:0106409">
    <property type="term" value="F:cyclic-di-AMP phosphodiesterase activity"/>
    <property type="evidence" value="ECO:0007669"/>
    <property type="project" value="RHEA"/>
</dbReference>
<comment type="caution">
    <text evidence="10">The sequence shown here is derived from an EMBL/GenBank/DDBJ whole genome shotgun (WGS) entry which is preliminary data.</text>
</comment>
<dbReference type="Pfam" id="PF24898">
    <property type="entry name" value="GGDEF_GdpP"/>
    <property type="match status" value="1"/>
</dbReference>
<comment type="similarity">
    <text evidence="6">Belongs to the GdpP/PdeA phosphodiesterase family.</text>
</comment>
<dbReference type="EC" id="3.1.4.-" evidence="6"/>
<organism evidence="10 11">
    <name type="scientific">Ligilactobacillus ceti DSM 22408</name>
    <dbReference type="NCBI Taxonomy" id="1122146"/>
    <lineage>
        <taxon>Bacteria</taxon>
        <taxon>Bacillati</taxon>
        <taxon>Bacillota</taxon>
        <taxon>Bacilli</taxon>
        <taxon>Lactobacillales</taxon>
        <taxon>Lactobacillaceae</taxon>
        <taxon>Ligilactobacillus</taxon>
    </lineage>
</organism>
<reference evidence="10 11" key="1">
    <citation type="journal article" date="2015" name="Genome Announc.">
        <title>Expanding the biotechnology potential of lactobacilli through comparative genomics of 213 strains and associated genera.</title>
        <authorList>
            <person name="Sun Z."/>
            <person name="Harris H.M."/>
            <person name="McCann A."/>
            <person name="Guo C."/>
            <person name="Argimon S."/>
            <person name="Zhang W."/>
            <person name="Yang X."/>
            <person name="Jeffery I.B."/>
            <person name="Cooney J.C."/>
            <person name="Kagawa T.F."/>
            <person name="Liu W."/>
            <person name="Song Y."/>
            <person name="Salvetti E."/>
            <person name="Wrobel A."/>
            <person name="Rasinkangas P."/>
            <person name="Parkhill J."/>
            <person name="Rea M.C."/>
            <person name="O'Sullivan O."/>
            <person name="Ritari J."/>
            <person name="Douillard F.P."/>
            <person name="Paul Ross R."/>
            <person name="Yang R."/>
            <person name="Briner A.E."/>
            <person name="Felis G.E."/>
            <person name="de Vos W.M."/>
            <person name="Barrangou R."/>
            <person name="Klaenhammer T.R."/>
            <person name="Caufield P.W."/>
            <person name="Cui Y."/>
            <person name="Zhang H."/>
            <person name="O'Toole P.W."/>
        </authorList>
    </citation>
    <scope>NUCLEOTIDE SEQUENCE [LARGE SCALE GENOMIC DNA]</scope>
    <source>
        <strain evidence="10 11">DSM 22408</strain>
    </source>
</reference>
<evidence type="ECO:0000256" key="3">
    <source>
        <dbReference type="ARBA" id="ARBA00022692"/>
    </source>
</evidence>
<gene>
    <name evidence="10" type="ORF">IV53_GL000054</name>
</gene>
<dbReference type="PANTHER" id="PTHR47618:SF2">
    <property type="entry name" value="CYCLIC-DI-AMP PHOSPHODIESTERASE GDPP"/>
    <property type="match status" value="1"/>
</dbReference>
<comment type="cofactor">
    <cofactor evidence="7">
        <name>Mn(2+)</name>
        <dbReference type="ChEBI" id="CHEBI:29035"/>
    </cofactor>
    <text evidence="7">For phosphodiesterase activity, probably binds 2 Mn(2+) per subunit.</text>
</comment>
<dbReference type="RefSeq" id="WP_027106457.1">
    <property type="nucleotide sequence ID" value="NZ_AUHP01000012.1"/>
</dbReference>
<dbReference type="InterPro" id="IPR051319">
    <property type="entry name" value="Oligoribo/pAp-PDE_c-di-AMP_PDE"/>
</dbReference>
<feature type="transmembrane region" description="Helical" evidence="8">
    <location>
        <begin position="44"/>
        <end position="62"/>
    </location>
</feature>
<feature type="binding site" evidence="7">
    <location>
        <position position="515"/>
    </location>
    <ligand>
        <name>Mn(2+)</name>
        <dbReference type="ChEBI" id="CHEBI:29035"/>
        <label>2</label>
    </ligand>
</feature>
<dbReference type="OrthoDB" id="9759476at2"/>
<comment type="function">
    <text evidence="6">Has phosphodiesterase (PDE) activity against cyclic-di-AMP (c-di-AMP).</text>
</comment>
<dbReference type="PATRIC" id="fig|1122146.4.peg.56"/>
<evidence type="ECO:0000256" key="4">
    <source>
        <dbReference type="ARBA" id="ARBA00022989"/>
    </source>
</evidence>
<dbReference type="PIRSF" id="PIRSF026583">
    <property type="entry name" value="YybT"/>
    <property type="match status" value="1"/>
</dbReference>
<feature type="transmembrane region" description="Helical" evidence="8">
    <location>
        <begin position="21"/>
        <end position="38"/>
    </location>
</feature>
<evidence type="ECO:0000256" key="5">
    <source>
        <dbReference type="ARBA" id="ARBA00023136"/>
    </source>
</evidence>
<dbReference type="InterPro" id="IPR003156">
    <property type="entry name" value="DHHA1_dom"/>
</dbReference>
<dbReference type="InterPro" id="IPR001667">
    <property type="entry name" value="DDH_dom"/>
</dbReference>
<feature type="binding site" evidence="7">
    <location>
        <position position="459"/>
    </location>
    <ligand>
        <name>Mn(2+)</name>
        <dbReference type="ChEBI" id="CHEBI:29035"/>
        <label>2</label>
    </ligand>
</feature>
<dbReference type="InterPro" id="IPR014528">
    <property type="entry name" value="GdpP/PdeA"/>
</dbReference>
<feature type="binding site" evidence="7">
    <location>
        <position position="434"/>
    </location>
    <ligand>
        <name>Mn(2+)</name>
        <dbReference type="ChEBI" id="CHEBI:29035"/>
        <label>2</label>
    </ligand>
</feature>
<dbReference type="Pfam" id="PF21370">
    <property type="entry name" value="PAS_GdpP"/>
    <property type="match status" value="1"/>
</dbReference>
<dbReference type="eggNOG" id="COG3887">
    <property type="taxonomic scope" value="Bacteria"/>
</dbReference>
<dbReference type="FunFam" id="3.90.1640.10:FF:000002">
    <property type="entry name" value="Cyclic-di-AMP phosphodiesterase"/>
    <property type="match status" value="1"/>
</dbReference>
<sequence length="676" mass="76779">MKKQTVEEKRQMPDFLHNERLRLLAIFLGLLALVGVVLAFTIDWILGLILIFVTAIILGFSFRTLAKITDDTNEYISDLSYRIKRGEQDALIRMPIGIIFLNDQKEIQWVNPYLQKYFGKEDLIGRELTAVDKQLGMLVNECWENKKITEVTWNDAHFELLIQSDINAVYLLDVTTSVNIEEKYQNTRLVLGQIFLDNYDEVTKTMDDETISNLNNYITNVLSDWAREYRCYLKRLDDDHFLLLGYRQALTRMENDKFTILDKIREATTKQNYPITLSMGIAYGVDDLTELSKLMQSNLDLALGRGGDQVVVCEIGGKSRYYGGKTNPMAKRTRVRARMISQALQEIITKADQVIVIGHARPDMDAIGACLGVRRICKMNDKQCWIVMDENHLHSDIQRLMDEVKRHPEMKRDFISAEDALEKATKNSLLIMVDHSKPSISINPEIYETMKNNVVIIDHHRRAEEFPENPVLVYIEPYASSACELITELFEYQTTSKEPVTKLDATAMLAGITVDTQSFSLRTGTRTFDAASYLLSVGADPEMLRHFMKENVESYMQRNHLIDLVEFYGKKQISAICAGEENTDYDPVSAAQAADSLLTVSGVVASYVITQRRNGQIGISARSNGEFNVQLVMEKLGGGGHLSNAATQLSDMTILEAKEKLLAILKEEHQNDSNTD</sequence>
<keyword evidence="6" id="KW-0378">Hydrolase</keyword>
<evidence type="ECO:0000256" key="2">
    <source>
        <dbReference type="ARBA" id="ARBA00022475"/>
    </source>
</evidence>
<dbReference type="GO" id="GO:0003676">
    <property type="term" value="F:nucleic acid binding"/>
    <property type="evidence" value="ECO:0007669"/>
    <property type="project" value="UniProtKB-UniRule"/>
</dbReference>
<dbReference type="SUPFAM" id="SSF64182">
    <property type="entry name" value="DHH phosphoesterases"/>
    <property type="match status" value="1"/>
</dbReference>
<dbReference type="PANTHER" id="PTHR47618">
    <property type="entry name" value="BIFUNCTIONAL OLIGORIBONUCLEASE AND PAP PHOSPHATASE NRNA"/>
    <property type="match status" value="1"/>
</dbReference>
<feature type="binding site" evidence="7">
    <location>
        <position position="365"/>
    </location>
    <ligand>
        <name>Mn(2+)</name>
        <dbReference type="ChEBI" id="CHEBI:29035"/>
        <label>2</label>
    </ligand>
</feature>
<dbReference type="InterPro" id="IPR000160">
    <property type="entry name" value="GGDEF_dom"/>
</dbReference>
<feature type="domain" description="GGDEF" evidence="9">
    <location>
        <begin position="187"/>
        <end position="315"/>
    </location>
</feature>
<evidence type="ECO:0000256" key="6">
    <source>
        <dbReference type="PIRNR" id="PIRNR026583"/>
    </source>
</evidence>
<dbReference type="AlphaFoldDB" id="A0A0R2KIZ6"/>
<dbReference type="Pfam" id="PF01368">
    <property type="entry name" value="DHH"/>
    <property type="match status" value="1"/>
</dbReference>
<feature type="binding site" evidence="7">
    <location>
        <position position="434"/>
    </location>
    <ligand>
        <name>Mn(2+)</name>
        <dbReference type="ChEBI" id="CHEBI:29035"/>
        <label>1</label>
    </ligand>
</feature>
<keyword evidence="7" id="KW-0464">Manganese</keyword>
<protein>
    <recommendedName>
        <fullName evidence="6">Cyclic-di-AMP phosphodiesterase</fullName>
        <ecNumber evidence="6">3.1.4.-</ecNumber>
    </recommendedName>
</protein>
<evidence type="ECO:0000259" key="9">
    <source>
        <dbReference type="PROSITE" id="PS50887"/>
    </source>
</evidence>
<dbReference type="Gene3D" id="3.30.450.20">
    <property type="entry name" value="PAS domain"/>
    <property type="match status" value="1"/>
</dbReference>
<keyword evidence="4 8" id="KW-1133">Transmembrane helix</keyword>
<dbReference type="EMBL" id="JQBZ01000016">
    <property type="protein sequence ID" value="KRN89337.1"/>
    <property type="molecule type" value="Genomic_DNA"/>
</dbReference>
<keyword evidence="3 8" id="KW-0812">Transmembrane</keyword>
<keyword evidence="7" id="KW-0479">Metal-binding</keyword>
<comment type="catalytic activity">
    <reaction evidence="6">
        <text>3',3'-c-di-AMP + H2O = 5'-O-phosphonoadenylyl-(3'-&gt;5')-adenosine + H(+)</text>
        <dbReference type="Rhea" id="RHEA:54420"/>
        <dbReference type="ChEBI" id="CHEBI:15377"/>
        <dbReference type="ChEBI" id="CHEBI:15378"/>
        <dbReference type="ChEBI" id="CHEBI:71500"/>
        <dbReference type="ChEBI" id="CHEBI:138171"/>
    </reaction>
</comment>
<evidence type="ECO:0000256" key="1">
    <source>
        <dbReference type="ARBA" id="ARBA00004651"/>
    </source>
</evidence>
<keyword evidence="5 6" id="KW-0472">Membrane</keyword>
<proteinExistence type="inferred from homology"/>
<feature type="binding site" evidence="7">
    <location>
        <position position="363"/>
    </location>
    <ligand>
        <name>Mn(2+)</name>
        <dbReference type="ChEBI" id="CHEBI:29035"/>
        <label>1</label>
    </ligand>
</feature>
<keyword evidence="2 6" id="KW-1003">Cell membrane</keyword>
<accession>A0A0R2KIZ6</accession>
<dbReference type="SMART" id="SM00267">
    <property type="entry name" value="GGDEF"/>
    <property type="match status" value="1"/>
</dbReference>
<name>A0A0R2KIZ6_9LACO</name>
<dbReference type="Gene3D" id="3.90.1640.10">
    <property type="entry name" value="inorganic pyrophosphatase (n-terminal core)"/>
    <property type="match status" value="1"/>
</dbReference>
<dbReference type="Pfam" id="PF02272">
    <property type="entry name" value="DHHA1"/>
    <property type="match status" value="1"/>
</dbReference>
<evidence type="ECO:0000256" key="7">
    <source>
        <dbReference type="PIRSR" id="PIRSR026583-50"/>
    </source>
</evidence>
<feature type="binding site" evidence="7">
    <location>
        <position position="359"/>
    </location>
    <ligand>
        <name>Mn(2+)</name>
        <dbReference type="ChEBI" id="CHEBI:29035"/>
        <label>1</label>
    </ligand>
</feature>
<keyword evidence="11" id="KW-1185">Reference proteome</keyword>
<dbReference type="PROSITE" id="PS50887">
    <property type="entry name" value="GGDEF"/>
    <property type="match status" value="1"/>
</dbReference>
<dbReference type="STRING" id="1122146.IV53_GL000054"/>
<dbReference type="GO" id="GO:0046872">
    <property type="term" value="F:metal ion binding"/>
    <property type="evidence" value="ECO:0007669"/>
    <property type="project" value="UniProtKB-KW"/>
</dbReference>
<dbReference type="InterPro" id="IPR049553">
    <property type="entry name" value="GdpP-like_PAS"/>
</dbReference>
<comment type="subcellular location">
    <subcellularLocation>
        <location evidence="1">Cell membrane</location>
        <topology evidence="1">Multi-pass membrane protein</topology>
    </subcellularLocation>
</comment>
<evidence type="ECO:0000313" key="11">
    <source>
        <dbReference type="Proteomes" id="UP000051500"/>
    </source>
</evidence>
<dbReference type="InterPro" id="IPR038763">
    <property type="entry name" value="DHH_sf"/>
</dbReference>
<evidence type="ECO:0000313" key="10">
    <source>
        <dbReference type="EMBL" id="KRN89337.1"/>
    </source>
</evidence>
<dbReference type="Gene3D" id="3.10.310.30">
    <property type="match status" value="1"/>
</dbReference>
<dbReference type="Proteomes" id="UP000051500">
    <property type="component" value="Unassembled WGS sequence"/>
</dbReference>
<dbReference type="GO" id="GO:0005886">
    <property type="term" value="C:plasma membrane"/>
    <property type="evidence" value="ECO:0007669"/>
    <property type="project" value="UniProtKB-SubCell"/>
</dbReference>